<keyword evidence="3" id="KW-1185">Reference proteome</keyword>
<evidence type="ECO:0000313" key="2">
    <source>
        <dbReference type="EMBL" id="RMI47518.1"/>
    </source>
</evidence>
<dbReference type="Gene3D" id="3.90.550.10">
    <property type="entry name" value="Spore Coat Polysaccharide Biosynthesis Protein SpsA, Chain A"/>
    <property type="match status" value="1"/>
</dbReference>
<sequence length="446" mass="47480">MALLAAARPRRQPDPGPRAEPPCPHVPPRPRPDARRAPHRPARPRADRPPLRLPAGDGPQGRPRELAHHRTGRPLPPEDGPLQGHRHAPRHDPGRPRHARRPDQGRWRVNTAPAAPGTASDPAAHSAVPDDVDLIVIAKEPVPGRVKTRLTPPFTPHQAAALAEAALKDTLACVAATPAVRRVLALAGSPGPWLPDGFDVIPQRGDGLDERLANAFDDAHRGRPLLLVGMDTPQLTSTLLATAAAALTSHDAAFGRAADGGFWLLGLRTPDATLLRGVPMSRPDTGHFQLCRLAEAALTVAHLPELTDVDTHKEAAQVAAQAPTTHFATTYRTLTTPLRTSDLTPETPANVHPQQAEPAHPHQPAEQPQPQPSQRRPSRTVRSGPIATDSPGPSAPRTGGMQKPPTREPSEQHEVSERHEAVGRDGAGGGPPDVLRLGPGTGGDRR</sequence>
<feature type="compositionally biased region" description="Basic and acidic residues" evidence="1">
    <location>
        <begin position="90"/>
        <end position="106"/>
    </location>
</feature>
<dbReference type="AlphaFoldDB" id="A0A3M2MJG3"/>
<comment type="caution">
    <text evidence="2">The sequence shown here is derived from an EMBL/GenBank/DDBJ whole genome shotgun (WGS) entry which is preliminary data.</text>
</comment>
<dbReference type="PANTHER" id="PTHR36529">
    <property type="entry name" value="SLL1095 PROTEIN"/>
    <property type="match status" value="1"/>
</dbReference>
<evidence type="ECO:0000256" key="1">
    <source>
        <dbReference type="SAM" id="MobiDB-lite"/>
    </source>
</evidence>
<feature type="compositionally biased region" description="Basic and acidic residues" evidence="1">
    <location>
        <begin position="405"/>
        <end position="423"/>
    </location>
</feature>
<dbReference type="NCBIfam" id="TIGR04282">
    <property type="entry name" value="glyco_like_cofC"/>
    <property type="match status" value="1"/>
</dbReference>
<organism evidence="2 3">
    <name type="scientific">Actinomadura harenae</name>
    <dbReference type="NCBI Taxonomy" id="2483351"/>
    <lineage>
        <taxon>Bacteria</taxon>
        <taxon>Bacillati</taxon>
        <taxon>Actinomycetota</taxon>
        <taxon>Actinomycetes</taxon>
        <taxon>Streptosporangiales</taxon>
        <taxon>Thermomonosporaceae</taxon>
        <taxon>Actinomadura</taxon>
    </lineage>
</organism>
<feature type="region of interest" description="Disordered" evidence="1">
    <location>
        <begin position="337"/>
        <end position="446"/>
    </location>
</feature>
<dbReference type="OrthoDB" id="9798250at2"/>
<dbReference type="Proteomes" id="UP000282674">
    <property type="component" value="Unassembled WGS sequence"/>
</dbReference>
<reference evidence="2 3" key="1">
    <citation type="submission" date="2018-10" db="EMBL/GenBank/DDBJ databases">
        <title>Isolation from soil.</title>
        <authorList>
            <person name="Hu J."/>
        </authorList>
    </citation>
    <scope>NUCLEOTIDE SEQUENCE [LARGE SCALE GENOMIC DNA]</scope>
    <source>
        <strain evidence="2 3">NEAU-Ht49</strain>
    </source>
</reference>
<gene>
    <name evidence="2" type="ORF">EBO15_02665</name>
</gene>
<feature type="compositionally biased region" description="Pro residues" evidence="1">
    <location>
        <begin position="14"/>
        <end position="29"/>
    </location>
</feature>
<evidence type="ECO:0000313" key="3">
    <source>
        <dbReference type="Proteomes" id="UP000282674"/>
    </source>
</evidence>
<accession>A0A3M2MJG3</accession>
<protein>
    <submittedName>
        <fullName evidence="2">DUF2064 domain-containing protein</fullName>
    </submittedName>
</protein>
<feature type="compositionally biased region" description="Low complexity" evidence="1">
    <location>
        <begin position="352"/>
        <end position="375"/>
    </location>
</feature>
<dbReference type="PANTHER" id="PTHR36529:SF1">
    <property type="entry name" value="GLYCOSYLTRANSFERASE"/>
    <property type="match status" value="1"/>
</dbReference>
<dbReference type="InterPro" id="IPR018641">
    <property type="entry name" value="Trfase_1_rSAM/seldom-assoc"/>
</dbReference>
<name>A0A3M2MJG3_9ACTN</name>
<proteinExistence type="predicted"/>
<dbReference type="SUPFAM" id="SSF53448">
    <property type="entry name" value="Nucleotide-diphospho-sugar transferases"/>
    <property type="match status" value="1"/>
</dbReference>
<feature type="region of interest" description="Disordered" evidence="1">
    <location>
        <begin position="1"/>
        <end position="127"/>
    </location>
</feature>
<dbReference type="EMBL" id="RFFG01000003">
    <property type="protein sequence ID" value="RMI47518.1"/>
    <property type="molecule type" value="Genomic_DNA"/>
</dbReference>
<dbReference type="InterPro" id="IPR029044">
    <property type="entry name" value="Nucleotide-diphossugar_trans"/>
</dbReference>
<dbReference type="Pfam" id="PF09837">
    <property type="entry name" value="DUF2064"/>
    <property type="match status" value="1"/>
</dbReference>